<gene>
    <name evidence="2" type="ORF">SNAT2548_LOCUS24338</name>
</gene>
<accession>A0A812RPD2</accession>
<dbReference type="EMBL" id="CAJNDS010002356">
    <property type="protein sequence ID" value="CAE7446620.1"/>
    <property type="molecule type" value="Genomic_DNA"/>
</dbReference>
<comment type="caution">
    <text evidence="2">The sequence shown here is derived from an EMBL/GenBank/DDBJ whole genome shotgun (WGS) entry which is preliminary data.</text>
</comment>
<proteinExistence type="predicted"/>
<evidence type="ECO:0000313" key="2">
    <source>
        <dbReference type="EMBL" id="CAE7446620.1"/>
    </source>
</evidence>
<reference evidence="2" key="1">
    <citation type="submission" date="2021-02" db="EMBL/GenBank/DDBJ databases">
        <authorList>
            <person name="Dougan E. K."/>
            <person name="Rhodes N."/>
            <person name="Thang M."/>
            <person name="Chan C."/>
        </authorList>
    </citation>
    <scope>NUCLEOTIDE SEQUENCE</scope>
</reference>
<keyword evidence="3" id="KW-1185">Reference proteome</keyword>
<name>A0A812RPD2_9DINO</name>
<dbReference type="Proteomes" id="UP000604046">
    <property type="component" value="Unassembled WGS sequence"/>
</dbReference>
<evidence type="ECO:0000313" key="3">
    <source>
        <dbReference type="Proteomes" id="UP000604046"/>
    </source>
</evidence>
<organism evidence="2 3">
    <name type="scientific">Symbiodinium natans</name>
    <dbReference type="NCBI Taxonomy" id="878477"/>
    <lineage>
        <taxon>Eukaryota</taxon>
        <taxon>Sar</taxon>
        <taxon>Alveolata</taxon>
        <taxon>Dinophyceae</taxon>
        <taxon>Suessiales</taxon>
        <taxon>Symbiodiniaceae</taxon>
        <taxon>Symbiodinium</taxon>
    </lineage>
</organism>
<evidence type="ECO:0000256" key="1">
    <source>
        <dbReference type="SAM" id="MobiDB-lite"/>
    </source>
</evidence>
<protein>
    <submittedName>
        <fullName evidence="2">Uncharacterized protein</fullName>
    </submittedName>
</protein>
<dbReference type="AlphaFoldDB" id="A0A812RPD2"/>
<feature type="region of interest" description="Disordered" evidence="1">
    <location>
        <begin position="1"/>
        <end position="26"/>
    </location>
</feature>
<sequence length="170" mass="18271">MGCGASSGAGRQAVSPQMPGSVPKTTFDNLLPSGNKKPMVVACCLLYQAEAGPPAMARLEAKARLLRQRQARKGTFAGQVLPAFANRVAVDVECLQDWRSMDTATEGRNCLLRAPMPPDRDTHLKHLRRMDVLRAEVGLNPKLFSEIVSSRRDGLGASSSSSMDLGSDCD</sequence>